<gene>
    <name evidence="1" type="ORF">DOQ08_02980</name>
</gene>
<accession>A0A3M2R8T8</accession>
<name>A0A3M2R8T8_9GAMM</name>
<dbReference type="AlphaFoldDB" id="A0A3M2R8T8"/>
<proteinExistence type="predicted"/>
<keyword evidence="2" id="KW-1185">Reference proteome</keyword>
<organism evidence="1 2">
    <name type="scientific">Marinobacter litoralis</name>
    <dbReference type="NCBI Taxonomy" id="187981"/>
    <lineage>
        <taxon>Bacteria</taxon>
        <taxon>Pseudomonadati</taxon>
        <taxon>Pseudomonadota</taxon>
        <taxon>Gammaproteobacteria</taxon>
        <taxon>Pseudomonadales</taxon>
        <taxon>Marinobacteraceae</taxon>
        <taxon>Marinobacter</taxon>
    </lineage>
</organism>
<protein>
    <submittedName>
        <fullName evidence="1">Uncharacterized protein</fullName>
    </submittedName>
</protein>
<dbReference type="EMBL" id="QMDL01000005">
    <property type="protein sequence ID" value="RMJ01706.1"/>
    <property type="molecule type" value="Genomic_DNA"/>
</dbReference>
<evidence type="ECO:0000313" key="2">
    <source>
        <dbReference type="Proteomes" id="UP000265903"/>
    </source>
</evidence>
<sequence>MPQQYKPDGSPYAQNEIVPFTINNPFIEFAHDQATNEIVGVRLGFGGAMGMLSGPIKSLTGNVNIDLLDRGEGLKNASSDGNLFDQVIVALAPYLTSGDPIEAKAQLL</sequence>
<comment type="caution">
    <text evidence="1">The sequence shown here is derived from an EMBL/GenBank/DDBJ whole genome shotgun (WGS) entry which is preliminary data.</text>
</comment>
<reference evidence="1 2" key="1">
    <citation type="submission" date="2018-08" db="EMBL/GenBank/DDBJ databases">
        <title>Whole Genome Sequence of the Moderate Halophilic Marine Bacterium Marinobacter litoralis Sw-45.</title>
        <authorList>
            <person name="Musa H."/>
        </authorList>
    </citation>
    <scope>NUCLEOTIDE SEQUENCE [LARGE SCALE GENOMIC DNA]</scope>
    <source>
        <strain evidence="1 2">Sw-45</strain>
    </source>
</reference>
<evidence type="ECO:0000313" key="1">
    <source>
        <dbReference type="EMBL" id="RMJ01706.1"/>
    </source>
</evidence>
<dbReference type="Proteomes" id="UP000265903">
    <property type="component" value="Unassembled WGS sequence"/>
</dbReference>
<dbReference type="RefSeq" id="WP_227537710.1">
    <property type="nucleotide sequence ID" value="NZ_QMDL01000005.1"/>
</dbReference>